<accession>A0A147BS72</accession>
<protein>
    <submittedName>
        <fullName evidence="1">Putative alternative protein nipa1</fullName>
    </submittedName>
</protein>
<dbReference type="AlphaFoldDB" id="A0A147BS72"/>
<proteinExistence type="predicted"/>
<dbReference type="EMBL" id="GEGO01001784">
    <property type="protein sequence ID" value="JAR93620.1"/>
    <property type="molecule type" value="Transcribed_RNA"/>
</dbReference>
<sequence length="133" mass="14097">MPSTCSSATAWASTAACRTPATPCAAARSMGRSFPRPAWWSASTTRRGPPSCARCTPCWGALPATCSTNSSWWTTTAPRPTWAPSWRSMCRPSCRRTCASSAPGTGRASSAHACLAHATPPARCWCSWTATVR</sequence>
<evidence type="ECO:0000313" key="1">
    <source>
        <dbReference type="EMBL" id="JAR93620.1"/>
    </source>
</evidence>
<name>A0A147BS72_IXORI</name>
<reference evidence="1" key="1">
    <citation type="journal article" date="2018" name="PLoS Negl. Trop. Dis.">
        <title>Sialome diversity of ticks revealed by RNAseq of single tick salivary glands.</title>
        <authorList>
            <person name="Perner J."/>
            <person name="Kropackova S."/>
            <person name="Kopacek P."/>
            <person name="Ribeiro J.M."/>
        </authorList>
    </citation>
    <scope>NUCLEOTIDE SEQUENCE</scope>
    <source>
        <strain evidence="1">Siblings of single egg batch collected in Ceske Budejovice</strain>
        <tissue evidence="1">Salivary glands</tissue>
    </source>
</reference>
<organism evidence="1">
    <name type="scientific">Ixodes ricinus</name>
    <name type="common">Common tick</name>
    <name type="synonym">Acarus ricinus</name>
    <dbReference type="NCBI Taxonomy" id="34613"/>
    <lineage>
        <taxon>Eukaryota</taxon>
        <taxon>Metazoa</taxon>
        <taxon>Ecdysozoa</taxon>
        <taxon>Arthropoda</taxon>
        <taxon>Chelicerata</taxon>
        <taxon>Arachnida</taxon>
        <taxon>Acari</taxon>
        <taxon>Parasitiformes</taxon>
        <taxon>Ixodida</taxon>
        <taxon>Ixodoidea</taxon>
        <taxon>Ixodidae</taxon>
        <taxon>Ixodinae</taxon>
        <taxon>Ixodes</taxon>
    </lineage>
</organism>